<keyword evidence="7" id="KW-0808">Transferase</keyword>
<dbReference type="eggNOG" id="COG4191">
    <property type="taxonomic scope" value="Bacteria"/>
</dbReference>
<dbReference type="SMART" id="SM00387">
    <property type="entry name" value="HATPase_c"/>
    <property type="match status" value="1"/>
</dbReference>
<reference evidence="7 8" key="1">
    <citation type="submission" date="2007-06" db="EMBL/GenBank/DDBJ databases">
        <authorList>
            <person name="Shimkets L."/>
            <person name="Ferriera S."/>
            <person name="Johnson J."/>
            <person name="Kravitz S."/>
            <person name="Beeson K."/>
            <person name="Sutton G."/>
            <person name="Rogers Y.-H."/>
            <person name="Friedman R."/>
            <person name="Frazier M."/>
            <person name="Venter J.C."/>
        </authorList>
    </citation>
    <scope>NUCLEOTIDE SEQUENCE [LARGE SCALE GENOMIC DNA]</scope>
    <source>
        <strain evidence="7 8">SIR-1</strain>
    </source>
</reference>
<sequence>MNERAREGASEDDAELPGLSTSLAAAAVHMTTGLLLKDTRNRVCVINPAFAAILLRAGLDDPRELIGLDGRAFFGAIAPHLVNPERTAACWTRAIVDARRHECVVEFRDGSRVRQSVTPMSCQGRLALIGEYHDLLEDLAILEDSDSEYRKIFEEGPIGITVVSIEDFSYVRVNARMAEIVGRTRAELLQHSFADITHPEDRDIDVDLAESLFAGDIPFYQIDKRFLHASGRQVWGRLTAMLIRDAHGQPLYGLGLVEDITERKLAQLHRAELEAQLRHSQKLEAIGTLASGVAHEINNPVQGIMSYAELVAQDPDLPSETTELAAEIVQECERVKTIVRNLLTFARREAVGCEPTSLRAVVDATFSLIRAVLRHDHVVLEIDVPEELPRVSCDPQQLRQVLMNLITNARDALNLRYPGHDPDKRLRVGARVVEVEGRPFAELGVVDRGAGMAAEVRERIFDPFFTTKGEGQGTGLGLSVTHNIVRDHGGHIQVHSELGSGTRFEVRLPLA</sequence>
<evidence type="ECO:0000256" key="2">
    <source>
        <dbReference type="ARBA" id="ARBA00012438"/>
    </source>
</evidence>
<dbReference type="SMART" id="SM00086">
    <property type="entry name" value="PAC"/>
    <property type="match status" value="1"/>
</dbReference>
<dbReference type="InterPro" id="IPR003594">
    <property type="entry name" value="HATPase_dom"/>
</dbReference>
<dbReference type="Pfam" id="PF02518">
    <property type="entry name" value="HATPase_c"/>
    <property type="match status" value="1"/>
</dbReference>
<organism evidence="7 8">
    <name type="scientific">Plesiocystis pacifica SIR-1</name>
    <dbReference type="NCBI Taxonomy" id="391625"/>
    <lineage>
        <taxon>Bacteria</taxon>
        <taxon>Pseudomonadati</taxon>
        <taxon>Myxococcota</taxon>
        <taxon>Polyangia</taxon>
        <taxon>Nannocystales</taxon>
        <taxon>Nannocystaceae</taxon>
        <taxon>Plesiocystis</taxon>
    </lineage>
</organism>
<evidence type="ECO:0000259" key="5">
    <source>
        <dbReference type="PROSITE" id="PS50112"/>
    </source>
</evidence>
<protein>
    <recommendedName>
        <fullName evidence="2">histidine kinase</fullName>
        <ecNumber evidence="2">2.7.13.3</ecNumber>
    </recommendedName>
</protein>
<evidence type="ECO:0000259" key="6">
    <source>
        <dbReference type="PROSITE" id="PS50113"/>
    </source>
</evidence>
<dbReference type="Pfam" id="PF08447">
    <property type="entry name" value="PAS_3"/>
    <property type="match status" value="1"/>
</dbReference>
<dbReference type="Gene3D" id="1.10.287.130">
    <property type="match status" value="1"/>
</dbReference>
<feature type="domain" description="PAS" evidence="5">
    <location>
        <begin position="145"/>
        <end position="216"/>
    </location>
</feature>
<dbReference type="STRING" id="391625.PPSIR1_04723"/>
<dbReference type="PROSITE" id="PS50113">
    <property type="entry name" value="PAC"/>
    <property type="match status" value="1"/>
</dbReference>
<feature type="domain" description="Histidine kinase" evidence="4">
    <location>
        <begin position="292"/>
        <end position="511"/>
    </location>
</feature>
<comment type="caution">
    <text evidence="7">The sequence shown here is derived from an EMBL/GenBank/DDBJ whole genome shotgun (WGS) entry which is preliminary data.</text>
</comment>
<keyword evidence="8" id="KW-1185">Reference proteome</keyword>
<gene>
    <name evidence="7" type="ORF">PPSIR1_04723</name>
</gene>
<dbReference type="SUPFAM" id="SSF55874">
    <property type="entry name" value="ATPase domain of HSP90 chaperone/DNA topoisomerase II/histidine kinase"/>
    <property type="match status" value="1"/>
</dbReference>
<dbReference type="SMART" id="SM00091">
    <property type="entry name" value="PAS"/>
    <property type="match status" value="1"/>
</dbReference>
<dbReference type="PANTHER" id="PTHR43065:SF42">
    <property type="entry name" value="TWO-COMPONENT SENSOR PPRA"/>
    <property type="match status" value="1"/>
</dbReference>
<dbReference type="RefSeq" id="WP_006968916.1">
    <property type="nucleotide sequence ID" value="NZ_ABCS01000001.1"/>
</dbReference>
<dbReference type="EMBL" id="ABCS01000001">
    <property type="protein sequence ID" value="EDM81741.1"/>
    <property type="molecule type" value="Genomic_DNA"/>
</dbReference>
<dbReference type="Pfam" id="PF00512">
    <property type="entry name" value="HisKA"/>
    <property type="match status" value="1"/>
</dbReference>
<evidence type="ECO:0000256" key="1">
    <source>
        <dbReference type="ARBA" id="ARBA00000085"/>
    </source>
</evidence>
<dbReference type="EC" id="2.7.13.3" evidence="2"/>
<comment type="catalytic activity">
    <reaction evidence="1">
        <text>ATP + protein L-histidine = ADP + protein N-phospho-L-histidine.</text>
        <dbReference type="EC" id="2.7.13.3"/>
    </reaction>
</comment>
<dbReference type="OrthoDB" id="224978at2"/>
<proteinExistence type="predicted"/>
<dbReference type="InterPro" id="IPR001610">
    <property type="entry name" value="PAC"/>
</dbReference>
<dbReference type="CDD" id="cd00130">
    <property type="entry name" value="PAS"/>
    <property type="match status" value="1"/>
</dbReference>
<dbReference type="PROSITE" id="PS50112">
    <property type="entry name" value="PAS"/>
    <property type="match status" value="1"/>
</dbReference>
<accession>A6FWR7</accession>
<dbReference type="SUPFAM" id="SSF55785">
    <property type="entry name" value="PYP-like sensor domain (PAS domain)"/>
    <property type="match status" value="1"/>
</dbReference>
<evidence type="ECO:0000259" key="4">
    <source>
        <dbReference type="PROSITE" id="PS50109"/>
    </source>
</evidence>
<dbReference type="InterPro" id="IPR003661">
    <property type="entry name" value="HisK_dim/P_dom"/>
</dbReference>
<name>A6FWR7_9BACT</name>
<dbReference type="PANTHER" id="PTHR43065">
    <property type="entry name" value="SENSOR HISTIDINE KINASE"/>
    <property type="match status" value="1"/>
</dbReference>
<dbReference type="InterPro" id="IPR004358">
    <property type="entry name" value="Sig_transdc_His_kin-like_C"/>
</dbReference>
<evidence type="ECO:0000256" key="3">
    <source>
        <dbReference type="ARBA" id="ARBA00022553"/>
    </source>
</evidence>
<dbReference type="InterPro" id="IPR000700">
    <property type="entry name" value="PAS-assoc_C"/>
</dbReference>
<keyword evidence="7" id="KW-0418">Kinase</keyword>
<dbReference type="InterPro" id="IPR000014">
    <property type="entry name" value="PAS"/>
</dbReference>
<dbReference type="SMART" id="SM00388">
    <property type="entry name" value="HisKA"/>
    <property type="match status" value="1"/>
</dbReference>
<dbReference type="AlphaFoldDB" id="A6FWR7"/>
<dbReference type="InterPro" id="IPR036890">
    <property type="entry name" value="HATPase_C_sf"/>
</dbReference>
<dbReference type="Proteomes" id="UP000005801">
    <property type="component" value="Unassembled WGS sequence"/>
</dbReference>
<dbReference type="PRINTS" id="PR00344">
    <property type="entry name" value="BCTRLSENSOR"/>
</dbReference>
<evidence type="ECO:0000313" key="7">
    <source>
        <dbReference type="EMBL" id="EDM81741.1"/>
    </source>
</evidence>
<dbReference type="Gene3D" id="3.30.565.10">
    <property type="entry name" value="Histidine kinase-like ATPase, C-terminal domain"/>
    <property type="match status" value="1"/>
</dbReference>
<dbReference type="InterPro" id="IPR013655">
    <property type="entry name" value="PAS_fold_3"/>
</dbReference>
<dbReference type="SUPFAM" id="SSF47384">
    <property type="entry name" value="Homodimeric domain of signal transducing histidine kinase"/>
    <property type="match status" value="1"/>
</dbReference>
<dbReference type="InterPro" id="IPR005467">
    <property type="entry name" value="His_kinase_dom"/>
</dbReference>
<dbReference type="GO" id="GO:0000155">
    <property type="term" value="F:phosphorelay sensor kinase activity"/>
    <property type="evidence" value="ECO:0007669"/>
    <property type="project" value="InterPro"/>
</dbReference>
<dbReference type="Gene3D" id="3.30.450.20">
    <property type="entry name" value="PAS domain"/>
    <property type="match status" value="1"/>
</dbReference>
<dbReference type="CDD" id="cd00082">
    <property type="entry name" value="HisKA"/>
    <property type="match status" value="1"/>
</dbReference>
<evidence type="ECO:0000313" key="8">
    <source>
        <dbReference type="Proteomes" id="UP000005801"/>
    </source>
</evidence>
<dbReference type="PROSITE" id="PS50109">
    <property type="entry name" value="HIS_KIN"/>
    <property type="match status" value="1"/>
</dbReference>
<dbReference type="NCBIfam" id="TIGR00229">
    <property type="entry name" value="sensory_box"/>
    <property type="match status" value="1"/>
</dbReference>
<keyword evidence="3" id="KW-0597">Phosphoprotein</keyword>
<dbReference type="InterPro" id="IPR036097">
    <property type="entry name" value="HisK_dim/P_sf"/>
</dbReference>
<feature type="domain" description="PAC" evidence="6">
    <location>
        <begin position="220"/>
        <end position="272"/>
    </location>
</feature>
<dbReference type="InterPro" id="IPR035965">
    <property type="entry name" value="PAS-like_dom_sf"/>
</dbReference>